<comment type="caution">
    <text evidence="1">The sequence shown here is derived from an EMBL/GenBank/DDBJ whole genome shotgun (WGS) entry which is preliminary data.</text>
</comment>
<evidence type="ECO:0000313" key="1">
    <source>
        <dbReference type="EMBL" id="KAI0060229.1"/>
    </source>
</evidence>
<evidence type="ECO:0000313" key="2">
    <source>
        <dbReference type="Proteomes" id="UP000814140"/>
    </source>
</evidence>
<keyword evidence="2" id="KW-1185">Reference proteome</keyword>
<name>A0ACB8SUU0_9AGAM</name>
<proteinExistence type="predicted"/>
<protein>
    <submittedName>
        <fullName evidence="1">Uncharacterized protein</fullName>
    </submittedName>
</protein>
<organism evidence="1 2">
    <name type="scientific">Artomyces pyxidatus</name>
    <dbReference type="NCBI Taxonomy" id="48021"/>
    <lineage>
        <taxon>Eukaryota</taxon>
        <taxon>Fungi</taxon>
        <taxon>Dikarya</taxon>
        <taxon>Basidiomycota</taxon>
        <taxon>Agaricomycotina</taxon>
        <taxon>Agaricomycetes</taxon>
        <taxon>Russulales</taxon>
        <taxon>Auriscalpiaceae</taxon>
        <taxon>Artomyces</taxon>
    </lineage>
</organism>
<dbReference type="Proteomes" id="UP000814140">
    <property type="component" value="Unassembled WGS sequence"/>
</dbReference>
<gene>
    <name evidence="1" type="ORF">BV25DRAFT_1807734</name>
</gene>
<reference evidence="1" key="2">
    <citation type="journal article" date="2022" name="New Phytol.">
        <title>Evolutionary transition to the ectomycorrhizal habit in the genomes of a hyperdiverse lineage of mushroom-forming fungi.</title>
        <authorList>
            <person name="Looney B."/>
            <person name="Miyauchi S."/>
            <person name="Morin E."/>
            <person name="Drula E."/>
            <person name="Courty P.E."/>
            <person name="Kohler A."/>
            <person name="Kuo A."/>
            <person name="LaButti K."/>
            <person name="Pangilinan J."/>
            <person name="Lipzen A."/>
            <person name="Riley R."/>
            <person name="Andreopoulos W."/>
            <person name="He G."/>
            <person name="Johnson J."/>
            <person name="Nolan M."/>
            <person name="Tritt A."/>
            <person name="Barry K.W."/>
            <person name="Grigoriev I.V."/>
            <person name="Nagy L.G."/>
            <person name="Hibbett D."/>
            <person name="Henrissat B."/>
            <person name="Matheny P.B."/>
            <person name="Labbe J."/>
            <person name="Martin F.M."/>
        </authorList>
    </citation>
    <scope>NUCLEOTIDE SEQUENCE</scope>
    <source>
        <strain evidence="1">HHB10654</strain>
    </source>
</reference>
<dbReference type="EMBL" id="MU277220">
    <property type="protein sequence ID" value="KAI0060229.1"/>
    <property type="molecule type" value="Genomic_DNA"/>
</dbReference>
<sequence>MMTNNSNGDDSAVRNQYKQALDSLELQMGNFSAWLNGTDTGNWTMPSRPPAENDLISAFISPSAVLDPFHHSYFPNITGFIRGPSTVYNISAAALNGTSHAAFKWEADAGAFMEGVNVTESAEKLGTWNWTAVEKVTLSVMEKAVEDEKDKEWEGMDDVVMVHGHVELIDGNTAEELRFDFEGVHFLKNGSVFGFAEPSGSIIDIRELPSLVPPSVLNLTARAIVPTLRARIAQLTSILSAGDFSSDSDSSLTVVPEDTPSRPACTFAVYAQLLPTNVSSADMTVLEEELMRPTGVSTVKRPSLVMDGVMTSRECGILIKLEEAEGLRSRLFFRKVTTYAGFSGFLYLTLLLLLSHQMSESSTPAALARISRWTFLAQALADSISFAGHVTFAILADGRPSMALVVPAFLSCALFSYEVKFALLIQQVQAPEDAIPTPAPTPAPAPVPAAPPEASPAPTPASAEPEVSSPNDGSREPLLPTTNPASALVPAPAPTPTQPATPQPPSIFRIVIDHFRSDPQARIWLIFFIVLTIVVRIVLAPHLALLFFVFLYSALWAPQIVRAARRGRTCSLGLRYVIGTTLGRGALALYFLGCPTNVLDIEPRSWIYLLVLFMFVQIGLLQLQDSFGPAFFLPARYSRRHAYDYHPPLPAPSDPEAHGSLGDCAICMDAIVYDGDEDEEKHVTGVLGIHVPVKGNGRRNYSLSPCAHLFHTECLERWLAIKNICPQCRRPLPPL</sequence>
<reference evidence="1" key="1">
    <citation type="submission" date="2021-03" db="EMBL/GenBank/DDBJ databases">
        <authorList>
            <consortium name="DOE Joint Genome Institute"/>
            <person name="Ahrendt S."/>
            <person name="Looney B.P."/>
            <person name="Miyauchi S."/>
            <person name="Morin E."/>
            <person name="Drula E."/>
            <person name="Courty P.E."/>
            <person name="Chicoki N."/>
            <person name="Fauchery L."/>
            <person name="Kohler A."/>
            <person name="Kuo A."/>
            <person name="Labutti K."/>
            <person name="Pangilinan J."/>
            <person name="Lipzen A."/>
            <person name="Riley R."/>
            <person name="Andreopoulos W."/>
            <person name="He G."/>
            <person name="Johnson J."/>
            <person name="Barry K.W."/>
            <person name="Grigoriev I.V."/>
            <person name="Nagy L."/>
            <person name="Hibbett D."/>
            <person name="Henrissat B."/>
            <person name="Matheny P.B."/>
            <person name="Labbe J."/>
            <person name="Martin F."/>
        </authorList>
    </citation>
    <scope>NUCLEOTIDE SEQUENCE</scope>
    <source>
        <strain evidence="1">HHB10654</strain>
    </source>
</reference>
<accession>A0ACB8SUU0</accession>